<comment type="caution">
    <text evidence="1">The sequence shown here is derived from an EMBL/GenBank/DDBJ whole genome shotgun (WGS) entry which is preliminary data.</text>
</comment>
<evidence type="ECO:0000313" key="2">
    <source>
        <dbReference type="Proteomes" id="UP000789901"/>
    </source>
</evidence>
<keyword evidence="2" id="KW-1185">Reference proteome</keyword>
<dbReference type="EMBL" id="CAJVQB010006712">
    <property type="protein sequence ID" value="CAG8690230.1"/>
    <property type="molecule type" value="Genomic_DNA"/>
</dbReference>
<proteinExistence type="predicted"/>
<organism evidence="1 2">
    <name type="scientific">Gigaspora margarita</name>
    <dbReference type="NCBI Taxonomy" id="4874"/>
    <lineage>
        <taxon>Eukaryota</taxon>
        <taxon>Fungi</taxon>
        <taxon>Fungi incertae sedis</taxon>
        <taxon>Mucoromycota</taxon>
        <taxon>Glomeromycotina</taxon>
        <taxon>Glomeromycetes</taxon>
        <taxon>Diversisporales</taxon>
        <taxon>Gigasporaceae</taxon>
        <taxon>Gigaspora</taxon>
    </lineage>
</organism>
<dbReference type="Proteomes" id="UP000789901">
    <property type="component" value="Unassembled WGS sequence"/>
</dbReference>
<protein>
    <submittedName>
        <fullName evidence="1">18745_t:CDS:1</fullName>
    </submittedName>
</protein>
<sequence length="41" mass="4500">MGAILQDSNMIVMEYAYIYPSIVTMAPAHPPKEESQCTLGV</sequence>
<accession>A0ABN7UWB6</accession>
<evidence type="ECO:0000313" key="1">
    <source>
        <dbReference type="EMBL" id="CAG8690230.1"/>
    </source>
</evidence>
<gene>
    <name evidence="1" type="ORF">GMARGA_LOCUS11466</name>
</gene>
<name>A0ABN7UWB6_GIGMA</name>
<reference evidence="1 2" key="1">
    <citation type="submission" date="2021-06" db="EMBL/GenBank/DDBJ databases">
        <authorList>
            <person name="Kallberg Y."/>
            <person name="Tangrot J."/>
            <person name="Rosling A."/>
        </authorList>
    </citation>
    <scope>NUCLEOTIDE SEQUENCE [LARGE SCALE GENOMIC DNA]</scope>
    <source>
        <strain evidence="1 2">120-4 pot B 10/14</strain>
    </source>
</reference>